<feature type="domain" description="Transposase InsH N-terminal" evidence="1">
    <location>
        <begin position="6"/>
        <end position="54"/>
    </location>
</feature>
<evidence type="ECO:0000259" key="1">
    <source>
        <dbReference type="Pfam" id="PF05598"/>
    </source>
</evidence>
<evidence type="ECO:0000313" key="2">
    <source>
        <dbReference type="EMBL" id="KRT56326.1"/>
    </source>
</evidence>
<gene>
    <name evidence="2" type="ORF">Ga0074115_1402</name>
</gene>
<dbReference type="Proteomes" id="UP000051634">
    <property type="component" value="Unassembled WGS sequence"/>
</dbReference>
<sequence>MHRVVNRALEALYSLTRRPTPPELLLRTQLPQILYSIRTEHIFLKRLSYNLTFR</sequence>
<dbReference type="InterPro" id="IPR008490">
    <property type="entry name" value="Transposase_InsH_N"/>
</dbReference>
<dbReference type="Pfam" id="PF05598">
    <property type="entry name" value="DUF772"/>
    <property type="match status" value="1"/>
</dbReference>
<comment type="caution">
    <text evidence="2">The sequence shown here is derived from an EMBL/GenBank/DDBJ whole genome shotgun (WGS) entry which is preliminary data.</text>
</comment>
<keyword evidence="3" id="KW-1185">Reference proteome</keyword>
<dbReference type="EMBL" id="LDXT01000057">
    <property type="protein sequence ID" value="KRT56326.1"/>
    <property type="molecule type" value="Genomic_DNA"/>
</dbReference>
<organism evidence="2 3">
    <name type="scientific">endosymbiont of Ridgeia piscesae</name>
    <dbReference type="NCBI Taxonomy" id="54398"/>
    <lineage>
        <taxon>Bacteria</taxon>
        <taxon>Pseudomonadati</taxon>
        <taxon>Pseudomonadota</taxon>
        <taxon>Gammaproteobacteria</taxon>
        <taxon>sulfur-oxidizing symbionts</taxon>
    </lineage>
</organism>
<protein>
    <recommendedName>
        <fullName evidence="1">Transposase InsH N-terminal domain-containing protein</fullName>
    </recommendedName>
</protein>
<accession>A0A0T5Z129</accession>
<evidence type="ECO:0000313" key="3">
    <source>
        <dbReference type="Proteomes" id="UP000051634"/>
    </source>
</evidence>
<name>A0A0T5Z129_9GAMM</name>
<proteinExistence type="predicted"/>
<dbReference type="AlphaFoldDB" id="A0A0T5Z129"/>
<reference evidence="2 3" key="1">
    <citation type="submission" date="2015-11" db="EMBL/GenBank/DDBJ databases">
        <title>The genome of Candidatus Endoriftia persephone in Ridgeia piscesae and population structure of the North Eastern Pacific vestimentiferan symbionts.</title>
        <authorList>
            <person name="Perez M."/>
            <person name="Juniper K.S."/>
        </authorList>
    </citation>
    <scope>NUCLEOTIDE SEQUENCE [LARGE SCALE GENOMIC DNA]</scope>
    <source>
        <strain evidence="2">Ind11</strain>
    </source>
</reference>